<sequence>MNYNEVQGTCELIERSDLSELEALMNGPNEKLAAFLLKNNCGGDFRAMYHCARHDC</sequence>
<reference evidence="1 2" key="1">
    <citation type="submission" date="2020-04" db="EMBL/GenBank/DDBJ databases">
        <title>Whole-genome sequencing of Vibrio spp. from China reveals different genetic environments of blaCTX-M-14 among diverse lineages.</title>
        <authorList>
            <person name="Zheng Z."/>
            <person name="Ye L."/>
            <person name="Chen S."/>
        </authorList>
    </citation>
    <scope>NUCLEOTIDE SEQUENCE [LARGE SCALE GENOMIC DNA]</scope>
    <source>
        <strain evidence="1 2">Vb0574</strain>
    </source>
</reference>
<evidence type="ECO:0000313" key="2">
    <source>
        <dbReference type="Proteomes" id="UP000555836"/>
    </source>
</evidence>
<evidence type="ECO:0000313" key="1">
    <source>
        <dbReference type="EMBL" id="NMU26477.1"/>
    </source>
</evidence>
<proteinExistence type="predicted"/>
<name>A0A7Y0X698_VIBPH</name>
<dbReference type="AlphaFoldDB" id="A0A7Y0X698"/>
<gene>
    <name evidence="1" type="ORF">HKB21_12680</name>
</gene>
<dbReference type="Proteomes" id="UP000555836">
    <property type="component" value="Unassembled WGS sequence"/>
</dbReference>
<protein>
    <submittedName>
        <fullName evidence="1">Uncharacterized protein</fullName>
    </submittedName>
</protein>
<dbReference type="EMBL" id="JABCLD010001173">
    <property type="protein sequence ID" value="NMU26477.1"/>
    <property type="molecule type" value="Genomic_DNA"/>
</dbReference>
<comment type="caution">
    <text evidence="1">The sequence shown here is derived from an EMBL/GenBank/DDBJ whole genome shotgun (WGS) entry which is preliminary data.</text>
</comment>
<accession>A0A7Y0X698</accession>
<organism evidence="1 2">
    <name type="scientific">Vibrio parahaemolyticus</name>
    <dbReference type="NCBI Taxonomy" id="670"/>
    <lineage>
        <taxon>Bacteria</taxon>
        <taxon>Pseudomonadati</taxon>
        <taxon>Pseudomonadota</taxon>
        <taxon>Gammaproteobacteria</taxon>
        <taxon>Vibrionales</taxon>
        <taxon>Vibrionaceae</taxon>
        <taxon>Vibrio</taxon>
    </lineage>
</organism>